<gene>
    <name evidence="2" type="ORF">SAMN05216223_10914</name>
</gene>
<dbReference type="EMBL" id="FNVU01000009">
    <property type="protein sequence ID" value="SEG72536.1"/>
    <property type="molecule type" value="Genomic_DNA"/>
</dbReference>
<accession>A0A1H6CJF4</accession>
<sequence>MGIEHPSGRLLVRIGLDTDGTLPRVRRSSPVRTARKPVDGTVFPRPS</sequence>
<name>A0A1H6CJF4_9ACTN</name>
<evidence type="ECO:0000313" key="2">
    <source>
        <dbReference type="EMBL" id="SEG72536.1"/>
    </source>
</evidence>
<dbReference type="Proteomes" id="UP000236754">
    <property type="component" value="Unassembled WGS sequence"/>
</dbReference>
<dbReference type="RefSeq" id="WP_160145078.1">
    <property type="nucleotide sequence ID" value="NZ_FNVU01000009.1"/>
</dbReference>
<feature type="region of interest" description="Disordered" evidence="1">
    <location>
        <begin position="23"/>
        <end position="47"/>
    </location>
</feature>
<organism evidence="2 3">
    <name type="scientific">Actinacidiphila yanglinensis</name>
    <dbReference type="NCBI Taxonomy" id="310779"/>
    <lineage>
        <taxon>Bacteria</taxon>
        <taxon>Bacillati</taxon>
        <taxon>Actinomycetota</taxon>
        <taxon>Actinomycetes</taxon>
        <taxon>Kitasatosporales</taxon>
        <taxon>Streptomycetaceae</taxon>
        <taxon>Actinacidiphila</taxon>
    </lineage>
</organism>
<keyword evidence="3" id="KW-1185">Reference proteome</keyword>
<evidence type="ECO:0000313" key="3">
    <source>
        <dbReference type="Proteomes" id="UP000236754"/>
    </source>
</evidence>
<dbReference type="AlphaFoldDB" id="A0A1H6CJF4"/>
<reference evidence="2 3" key="1">
    <citation type="submission" date="2016-10" db="EMBL/GenBank/DDBJ databases">
        <authorList>
            <person name="de Groot N.N."/>
        </authorList>
    </citation>
    <scope>NUCLEOTIDE SEQUENCE [LARGE SCALE GENOMIC DNA]</scope>
    <source>
        <strain evidence="2 3">CGMCC 4.2023</strain>
    </source>
</reference>
<proteinExistence type="predicted"/>
<dbReference type="SUPFAM" id="SSF54506">
    <property type="entry name" value="Diaminopimelate epimerase-like"/>
    <property type="match status" value="1"/>
</dbReference>
<feature type="compositionally biased region" description="Basic residues" evidence="1">
    <location>
        <begin position="24"/>
        <end position="35"/>
    </location>
</feature>
<protein>
    <submittedName>
        <fullName evidence="2">4-oxalomesaconate tautomerase</fullName>
    </submittedName>
</protein>
<evidence type="ECO:0000256" key="1">
    <source>
        <dbReference type="SAM" id="MobiDB-lite"/>
    </source>
</evidence>